<evidence type="ECO:0000313" key="3">
    <source>
        <dbReference type="EMBL" id="GAA4016657.1"/>
    </source>
</evidence>
<feature type="signal peptide" evidence="2">
    <location>
        <begin position="1"/>
        <end position="20"/>
    </location>
</feature>
<sequence>MITAAATIVAALITAGVAILANNDTDTETDTEAKPPASSSTPATEPTSGESGDDAGPAQDSVLRSGEGVQMVADTSLDLDSDAPNWDARTFTHRGADLYLDPNRFIGGLDAPRLIVTTGKERSPETCEAQTALVGTIKFDDLRSGTAACVVTTERRWAWVEVRTYSPDPLKLTVDVVVWAAVASTPEGT</sequence>
<feature type="region of interest" description="Disordered" evidence="1">
    <location>
        <begin position="26"/>
        <end position="61"/>
    </location>
</feature>
<proteinExistence type="predicted"/>
<evidence type="ECO:0000256" key="2">
    <source>
        <dbReference type="SAM" id="SignalP"/>
    </source>
</evidence>
<protein>
    <submittedName>
        <fullName evidence="3">Uncharacterized protein</fullName>
    </submittedName>
</protein>
<reference evidence="4" key="1">
    <citation type="journal article" date="2019" name="Int. J. Syst. Evol. Microbiol.">
        <title>The Global Catalogue of Microorganisms (GCM) 10K type strain sequencing project: providing services to taxonomists for standard genome sequencing and annotation.</title>
        <authorList>
            <consortium name="The Broad Institute Genomics Platform"/>
            <consortium name="The Broad Institute Genome Sequencing Center for Infectious Disease"/>
            <person name="Wu L."/>
            <person name="Ma J."/>
        </authorList>
    </citation>
    <scope>NUCLEOTIDE SEQUENCE [LARGE SCALE GENOMIC DNA]</scope>
    <source>
        <strain evidence="4">JCM 17027</strain>
    </source>
</reference>
<name>A0ABP7SUC3_9ACTN</name>
<gene>
    <name evidence="3" type="ORF">GCM10022384_69550</name>
</gene>
<evidence type="ECO:0000256" key="1">
    <source>
        <dbReference type="SAM" id="MobiDB-lite"/>
    </source>
</evidence>
<organism evidence="3 4">
    <name type="scientific">Streptomyces marokkonensis</name>
    <dbReference type="NCBI Taxonomy" id="324855"/>
    <lineage>
        <taxon>Bacteria</taxon>
        <taxon>Bacillati</taxon>
        <taxon>Actinomycetota</taxon>
        <taxon>Actinomycetes</taxon>
        <taxon>Kitasatosporales</taxon>
        <taxon>Streptomycetaceae</taxon>
        <taxon>Streptomyces</taxon>
    </lineage>
</organism>
<keyword evidence="2" id="KW-0732">Signal</keyword>
<feature type="chain" id="PRO_5046375428" evidence="2">
    <location>
        <begin position="21"/>
        <end position="189"/>
    </location>
</feature>
<evidence type="ECO:0000313" key="4">
    <source>
        <dbReference type="Proteomes" id="UP001500034"/>
    </source>
</evidence>
<accession>A0ABP7SUC3</accession>
<dbReference type="Proteomes" id="UP001500034">
    <property type="component" value="Unassembled WGS sequence"/>
</dbReference>
<keyword evidence="4" id="KW-1185">Reference proteome</keyword>
<feature type="compositionally biased region" description="Low complexity" evidence="1">
    <location>
        <begin position="34"/>
        <end position="50"/>
    </location>
</feature>
<dbReference type="EMBL" id="BAABCQ010000298">
    <property type="protein sequence ID" value="GAA4016657.1"/>
    <property type="molecule type" value="Genomic_DNA"/>
</dbReference>
<comment type="caution">
    <text evidence="3">The sequence shown here is derived from an EMBL/GenBank/DDBJ whole genome shotgun (WGS) entry which is preliminary data.</text>
</comment>
<dbReference type="RefSeq" id="WP_345598001.1">
    <property type="nucleotide sequence ID" value="NZ_BAABCQ010000298.1"/>
</dbReference>